<keyword evidence="2" id="KW-0255">Endonuclease</keyword>
<dbReference type="InterPro" id="IPR036691">
    <property type="entry name" value="Endo/exonu/phosph_ase_sf"/>
</dbReference>
<accession>A0A1Y5PEY1</accession>
<dbReference type="EMBL" id="FLQS01000021">
    <property type="protein sequence ID" value="SBS75879.1"/>
    <property type="molecule type" value="Genomic_DNA"/>
</dbReference>
<dbReference type="InterPro" id="IPR051916">
    <property type="entry name" value="GPI-anchor_lipid_remodeler"/>
</dbReference>
<organism evidence="2">
    <name type="scientific">uncultured Mycobacterium sp</name>
    <dbReference type="NCBI Taxonomy" id="171292"/>
    <lineage>
        <taxon>Bacteria</taxon>
        <taxon>Bacillati</taxon>
        <taxon>Actinomycetota</taxon>
        <taxon>Actinomycetes</taxon>
        <taxon>Mycobacteriales</taxon>
        <taxon>Mycobacteriaceae</taxon>
        <taxon>Mycobacterium</taxon>
        <taxon>environmental samples</taxon>
    </lineage>
</organism>
<evidence type="ECO:0000313" key="2">
    <source>
        <dbReference type="EMBL" id="SBS75879.1"/>
    </source>
</evidence>
<feature type="domain" description="Endonuclease/exonuclease/phosphatase" evidence="1">
    <location>
        <begin position="14"/>
        <end position="255"/>
    </location>
</feature>
<dbReference type="AlphaFoldDB" id="A0A1Y5PEY1"/>
<dbReference type="GO" id="GO:0004519">
    <property type="term" value="F:endonuclease activity"/>
    <property type="evidence" value="ECO:0007669"/>
    <property type="project" value="UniProtKB-KW"/>
</dbReference>
<dbReference type="GO" id="GO:0006506">
    <property type="term" value="P:GPI anchor biosynthetic process"/>
    <property type="evidence" value="ECO:0007669"/>
    <property type="project" value="TreeGrafter"/>
</dbReference>
<keyword evidence="2" id="KW-0540">Nuclease</keyword>
<dbReference type="PANTHER" id="PTHR14859">
    <property type="entry name" value="CALCOFLUOR WHITE HYPERSENSITIVE PROTEIN PRECURSOR"/>
    <property type="match status" value="1"/>
</dbReference>
<dbReference type="PANTHER" id="PTHR14859:SF1">
    <property type="entry name" value="PGAP2-INTERACTING PROTEIN"/>
    <property type="match status" value="1"/>
</dbReference>
<protein>
    <submittedName>
        <fullName evidence="2">Endonuclease/exonuclease/phosphatase</fullName>
    </submittedName>
</protein>
<evidence type="ECO:0000259" key="1">
    <source>
        <dbReference type="Pfam" id="PF03372"/>
    </source>
</evidence>
<name>A0A1Y5PEY1_9MYCO</name>
<dbReference type="SUPFAM" id="SSF56219">
    <property type="entry name" value="DNase I-like"/>
    <property type="match status" value="1"/>
</dbReference>
<reference evidence="2" key="1">
    <citation type="submission" date="2016-03" db="EMBL/GenBank/DDBJ databases">
        <authorList>
            <person name="Ploux O."/>
        </authorList>
    </citation>
    <scope>NUCLEOTIDE SEQUENCE</scope>
    <source>
        <strain evidence="2">UC10</strain>
    </source>
</reference>
<dbReference type="Pfam" id="PF03372">
    <property type="entry name" value="Exo_endo_phos"/>
    <property type="match status" value="1"/>
</dbReference>
<sequence>MPGRHGYPIPMRMATFNILHGRGLDDGQVSLERLSACIRDLDVDVLALQEVDVDQPRSSLADLTAIAAAAMGAVSHRFVAAISGTPGSTWMAATGDEQPGTAAYGIALLSRYPAISWQVMRLPRIPVRFPLYLPGSNRVQIVKEEPRAAMVAQLDTPLGVMTVANTHLSFVPGWNHLQLNRLMRDLRGLPGPRVLMGDLNMPARAPARRTGLRPLATALTFPLQRPERQLDHILTDHDGLVATGVSTPVLPISDHRPLVIDVSLR</sequence>
<dbReference type="GO" id="GO:0016020">
    <property type="term" value="C:membrane"/>
    <property type="evidence" value="ECO:0007669"/>
    <property type="project" value="GOC"/>
</dbReference>
<dbReference type="InterPro" id="IPR005135">
    <property type="entry name" value="Endo/exonuclease/phosphatase"/>
</dbReference>
<keyword evidence="2" id="KW-0269">Exonuclease</keyword>
<gene>
    <name evidence="2" type="ORF">MHPYR_280047</name>
</gene>
<dbReference type="Gene3D" id="3.60.10.10">
    <property type="entry name" value="Endonuclease/exonuclease/phosphatase"/>
    <property type="match status" value="1"/>
</dbReference>
<keyword evidence="2" id="KW-0378">Hydrolase</keyword>
<proteinExistence type="predicted"/>
<dbReference type="GO" id="GO:0004527">
    <property type="term" value="F:exonuclease activity"/>
    <property type="evidence" value="ECO:0007669"/>
    <property type="project" value="UniProtKB-KW"/>
</dbReference>